<dbReference type="PROSITE" id="PS50977">
    <property type="entry name" value="HTH_TETR_2"/>
    <property type="match status" value="1"/>
</dbReference>
<dbReference type="Pfam" id="PF00440">
    <property type="entry name" value="TetR_N"/>
    <property type="match status" value="1"/>
</dbReference>
<dbReference type="InterPro" id="IPR001647">
    <property type="entry name" value="HTH_TetR"/>
</dbReference>
<dbReference type="PANTHER" id="PTHR30055">
    <property type="entry name" value="HTH-TYPE TRANSCRIPTIONAL REGULATOR RUTR"/>
    <property type="match status" value="1"/>
</dbReference>
<evidence type="ECO:0000256" key="2">
    <source>
        <dbReference type="PROSITE-ProRule" id="PRU00335"/>
    </source>
</evidence>
<comment type="caution">
    <text evidence="5">The sequence shown here is derived from an EMBL/GenBank/DDBJ whole genome shotgun (WGS) entry which is preliminary data.</text>
</comment>
<keyword evidence="1 2" id="KW-0238">DNA-binding</keyword>
<dbReference type="PANTHER" id="PTHR30055:SF209">
    <property type="entry name" value="POSSIBLE TRANSCRIPTIONAL REGULATORY PROTEIN (PROBABLY TETR-FAMILY)"/>
    <property type="match status" value="1"/>
</dbReference>
<reference evidence="5 6" key="1">
    <citation type="submission" date="2019-11" db="EMBL/GenBank/DDBJ databases">
        <title>Nocardia sp. nov. CT2-14 isolated from soil.</title>
        <authorList>
            <person name="Kanchanasin P."/>
            <person name="Tanasupawat S."/>
            <person name="Yuki M."/>
            <person name="Kudo T."/>
        </authorList>
    </citation>
    <scope>NUCLEOTIDE SEQUENCE [LARGE SCALE GENOMIC DNA]</scope>
    <source>
        <strain evidence="5 6">CT2-14</strain>
    </source>
</reference>
<evidence type="ECO:0000259" key="4">
    <source>
        <dbReference type="PROSITE" id="PS50977"/>
    </source>
</evidence>
<evidence type="ECO:0000313" key="6">
    <source>
        <dbReference type="Proteomes" id="UP000432464"/>
    </source>
</evidence>
<feature type="domain" description="HTH tetR-type" evidence="4">
    <location>
        <begin position="125"/>
        <end position="185"/>
    </location>
</feature>
<dbReference type="Gene3D" id="1.10.357.10">
    <property type="entry name" value="Tetracycline Repressor, domain 2"/>
    <property type="match status" value="1"/>
</dbReference>
<dbReference type="EMBL" id="WMBB01000016">
    <property type="protein sequence ID" value="MTE16758.1"/>
    <property type="molecule type" value="Genomic_DNA"/>
</dbReference>
<dbReference type="Proteomes" id="UP000432464">
    <property type="component" value="Unassembled WGS sequence"/>
</dbReference>
<protein>
    <submittedName>
        <fullName evidence="5">TetR family transcriptional regulator</fullName>
    </submittedName>
</protein>
<feature type="compositionally biased region" description="Basic and acidic residues" evidence="3">
    <location>
        <begin position="43"/>
        <end position="55"/>
    </location>
</feature>
<dbReference type="GO" id="GO:0003700">
    <property type="term" value="F:DNA-binding transcription factor activity"/>
    <property type="evidence" value="ECO:0007669"/>
    <property type="project" value="TreeGrafter"/>
</dbReference>
<evidence type="ECO:0000256" key="1">
    <source>
        <dbReference type="ARBA" id="ARBA00023125"/>
    </source>
</evidence>
<dbReference type="InterPro" id="IPR050109">
    <property type="entry name" value="HTH-type_TetR-like_transc_reg"/>
</dbReference>
<feature type="region of interest" description="Disordered" evidence="3">
    <location>
        <begin position="38"/>
        <end position="104"/>
    </location>
</feature>
<organism evidence="5 6">
    <name type="scientific">Nocardia aurantiaca</name>
    <dbReference type="NCBI Taxonomy" id="2675850"/>
    <lineage>
        <taxon>Bacteria</taxon>
        <taxon>Bacillati</taxon>
        <taxon>Actinomycetota</taxon>
        <taxon>Actinomycetes</taxon>
        <taxon>Mycobacteriales</taxon>
        <taxon>Nocardiaceae</taxon>
        <taxon>Nocardia</taxon>
    </lineage>
</organism>
<keyword evidence="6" id="KW-1185">Reference proteome</keyword>
<dbReference type="SUPFAM" id="SSF46689">
    <property type="entry name" value="Homeodomain-like"/>
    <property type="match status" value="1"/>
</dbReference>
<sequence length="322" mass="35088">MRRSTVCATAVHRSRVCASLHSSNVEYDSILHSRRLSLSTSVGDERPATRQDRHTSPRRQQPDLGVHRREALANRRQHASAVTGQATAPHQMRAPSARPHPTHGKLEDMVESRNFLGETPDERRQRRKEALIDAALTLAHTGGLPALGVRSVTAQAKLSSRYFYESFTSIDDLLVEALREVVTELLETGMAALHAKQLPDPRTASAEEILDRLRQGLDTVLGALVDDPRKADLIVAVSAGSPRVRQELQQLVYIVTTAITSDVNAADIGVDRTSALFIAGGLVQLCIAYLSGDLQVSRAELVEKIARLTYGAISTAASDRIG</sequence>
<name>A0A6I3L5Y4_9NOCA</name>
<gene>
    <name evidence="5" type="ORF">GLP40_28880</name>
</gene>
<evidence type="ECO:0000256" key="3">
    <source>
        <dbReference type="SAM" id="MobiDB-lite"/>
    </source>
</evidence>
<dbReference type="AlphaFoldDB" id="A0A6I3L5Y4"/>
<proteinExistence type="predicted"/>
<feature type="DNA-binding region" description="H-T-H motif" evidence="2">
    <location>
        <begin position="148"/>
        <end position="167"/>
    </location>
</feature>
<dbReference type="InterPro" id="IPR009057">
    <property type="entry name" value="Homeodomain-like_sf"/>
</dbReference>
<accession>A0A6I3L5Y4</accession>
<evidence type="ECO:0000313" key="5">
    <source>
        <dbReference type="EMBL" id="MTE16758.1"/>
    </source>
</evidence>
<dbReference type="GO" id="GO:0000976">
    <property type="term" value="F:transcription cis-regulatory region binding"/>
    <property type="evidence" value="ECO:0007669"/>
    <property type="project" value="TreeGrafter"/>
</dbReference>